<feature type="region of interest" description="Disordered" evidence="6">
    <location>
        <begin position="667"/>
        <end position="698"/>
    </location>
</feature>
<dbReference type="PANTHER" id="PTHR11929:SF194">
    <property type="entry name" value="ALPHA-(1,3)-FUCOSYLTRANSFERASE 10"/>
    <property type="match status" value="1"/>
</dbReference>
<gene>
    <name evidence="8" type="ORF">LSCM1_07354</name>
</gene>
<dbReference type="RefSeq" id="XP_067181084.1">
    <property type="nucleotide sequence ID" value="XM_067324727.1"/>
</dbReference>
<comment type="similarity">
    <text evidence="2 5">Belongs to the glycosyltransferase 10 family.</text>
</comment>
<evidence type="ECO:0000256" key="3">
    <source>
        <dbReference type="ARBA" id="ARBA00022676"/>
    </source>
</evidence>
<evidence type="ECO:0000313" key="8">
    <source>
        <dbReference type="EMBL" id="KAG5486232.1"/>
    </source>
</evidence>
<evidence type="ECO:0000256" key="6">
    <source>
        <dbReference type="SAM" id="MobiDB-lite"/>
    </source>
</evidence>
<keyword evidence="5" id="KW-0812">Transmembrane</keyword>
<dbReference type="SUPFAM" id="SSF53756">
    <property type="entry name" value="UDP-Glycosyltransferase/glycogen phosphorylase"/>
    <property type="match status" value="1"/>
</dbReference>
<dbReference type="GO" id="GO:0032580">
    <property type="term" value="C:Golgi cisterna membrane"/>
    <property type="evidence" value="ECO:0007669"/>
    <property type="project" value="UniProtKB-SubCell"/>
</dbReference>
<dbReference type="EMBL" id="JAFEUZ010000007">
    <property type="protein sequence ID" value="KAG5486232.1"/>
    <property type="molecule type" value="Genomic_DNA"/>
</dbReference>
<keyword evidence="3 5" id="KW-0328">Glycosyltransferase</keyword>
<keyword evidence="4 5" id="KW-0808">Transferase</keyword>
<dbReference type="Proteomes" id="UP000673552">
    <property type="component" value="Chromosome 7"/>
</dbReference>
<evidence type="ECO:0000256" key="4">
    <source>
        <dbReference type="ARBA" id="ARBA00022679"/>
    </source>
</evidence>
<comment type="pathway">
    <text evidence="1">Protein modification; protein glycosylation.</text>
</comment>
<accession>A0A836KUK0</accession>
<dbReference type="Gene3D" id="3.40.50.11660">
    <property type="entry name" value="Glycosyl transferase family 10, C-terminal domain"/>
    <property type="match status" value="1"/>
</dbReference>
<evidence type="ECO:0000313" key="9">
    <source>
        <dbReference type="Proteomes" id="UP000673552"/>
    </source>
</evidence>
<keyword evidence="9" id="KW-1185">Reference proteome</keyword>
<dbReference type="GeneID" id="92517239"/>
<name>A0A836KUK0_9TRYP</name>
<reference evidence="8 9" key="1">
    <citation type="submission" date="2021-03" db="EMBL/GenBank/DDBJ databases">
        <title>Leishmania (Mundinia) martiniquensis Genome sequencing and assembly.</title>
        <authorList>
            <person name="Almutairi H."/>
            <person name="Gatherer D."/>
        </authorList>
    </citation>
    <scope>NUCLEOTIDE SEQUENCE [LARGE SCALE GENOMIC DNA]</scope>
    <source>
        <strain evidence="8">LSCM1</strain>
    </source>
</reference>
<feature type="region of interest" description="Disordered" evidence="6">
    <location>
        <begin position="208"/>
        <end position="229"/>
    </location>
</feature>
<evidence type="ECO:0000259" key="7">
    <source>
        <dbReference type="Pfam" id="PF00852"/>
    </source>
</evidence>
<dbReference type="InterPro" id="IPR038577">
    <property type="entry name" value="GT10-like_C_sf"/>
</dbReference>
<evidence type="ECO:0000256" key="5">
    <source>
        <dbReference type="RuleBase" id="RU003832"/>
    </source>
</evidence>
<dbReference type="InterPro" id="IPR001503">
    <property type="entry name" value="Glyco_trans_10"/>
</dbReference>
<dbReference type="PANTHER" id="PTHR11929">
    <property type="entry name" value="ALPHA- 1,3 -FUCOSYLTRANSFERASE"/>
    <property type="match status" value="1"/>
</dbReference>
<protein>
    <recommendedName>
        <fullName evidence="5">Fucosyltransferase</fullName>
        <ecNumber evidence="5">2.4.1.-</ecNumber>
    </recommendedName>
</protein>
<keyword evidence="5" id="KW-0333">Golgi apparatus</keyword>
<dbReference type="InterPro" id="IPR055270">
    <property type="entry name" value="Glyco_tran_10_C"/>
</dbReference>
<evidence type="ECO:0000256" key="1">
    <source>
        <dbReference type="ARBA" id="ARBA00004922"/>
    </source>
</evidence>
<feature type="domain" description="Fucosyltransferase C-terminal" evidence="7">
    <location>
        <begin position="802"/>
        <end position="858"/>
    </location>
</feature>
<evidence type="ECO:0000256" key="2">
    <source>
        <dbReference type="ARBA" id="ARBA00008919"/>
    </source>
</evidence>
<comment type="subcellular location">
    <subcellularLocation>
        <location evidence="5">Golgi apparatus</location>
        <location evidence="5">Golgi stack membrane</location>
        <topology evidence="5">Single-pass type II membrane protein</topology>
    </subcellularLocation>
</comment>
<dbReference type="OrthoDB" id="266243at2759"/>
<feature type="compositionally biased region" description="Basic and acidic residues" evidence="6">
    <location>
        <begin position="270"/>
        <end position="279"/>
    </location>
</feature>
<dbReference type="UniPathway" id="UPA00378"/>
<dbReference type="GO" id="GO:0046920">
    <property type="term" value="F:alpha-(1-&gt;3)-fucosyltransferase activity"/>
    <property type="evidence" value="ECO:0007669"/>
    <property type="project" value="TreeGrafter"/>
</dbReference>
<proteinExistence type="inferred from homology"/>
<sequence>MRAHEHLAEAAQPSLSDRDANVGDPLCCPSDAAPLPVYAADVFHDDGSGGGGESGAGHAAWCDAADRRAAAATLTDRVGALRQLSDRLCCLPTCRKLFRCTGLAAQKGRCASAPDQEGDSRGAFKAPQRLRRPRAVSVVQCLRILACATSVLSVVLLLTLQGGGPVSVDEQRTAQARHLGGPLLDCDCASGALVADVGLLNTVLAEDDDGSDGRSAASGVHRLRERASGTSTLRTRVGCVARNPLSHTFLHREAVPWMAITAAAHRTREEWSADPRGRESLLPFPVPSSAAERERLREELLADPTRLGPLDATEEISIAVSGWWDGFRSYLCGDTPNVTLTEEYYLDPVRALLLDRMGPTREMRHHAPLACDGCAFHCVHPRLVRRSRAGRRGAAGDARAASGGEDAPISWSVALDDVDAGMVHVPSASDEAVTVTRKDLFTCKVLNRKDEGIVDKLTGRNRQDATNRALLLSSDVWLSHFDGGLPLFFANDTRTSRQGVGDGGDMPLKRLMPLHTSFIHGESSQTVSYYALRALYWLQYDSVYLQNAVRRPDQLRSMPTASGERASPRTDFRTWTMTSDYLRDFQLVVYFNVLRRRLLGGEGENASTLLTAGDAPAVQPWAPVAAGGKEPATRAMATGEVARLGFELLHGTDPMLLPMYGEGTSSPARPAAWRPQTSAEWSGRGTVGGDALSPPPSTPSRIRAIAVVISSCHHNRMEWLSELSRYYPVHNYGRCVIPRPTPLPGDAVPTPGIPQRANLRFPPECLHGSLLKRHRSALASMRTANASLGRDRRVARRAVHSMRDHSVRCVFRKYRYALPFENSIEDDYVTEKVYNALLSGALPLYIGAMNIADYVPGASRRASGGAAGGHGLSVIPVLQMFPVLNETAWRREANRVLALQERDEVMLRQVKRTHAAVLRAQASAMAQAAERDGAAAAKYVRAMAAASTVASALEAAERASRHVSQHHYLLYTDAVHSAETAALKELYGEGAEASGLWTRGVLRSPVPSAVSDFATADGAWPPPWSAQVLLTEAQAAVAGATGGAGHVADRDSAGAVVPASTDASAYLLGYGQCDYLQRVHRDAREAVIGAAAPQCHRAQRRASLRLNRDWSLTPNTALGFMEEAAARRAGNGTDAKSTRRAVQVFPELRGGNATVVRESGWTPCRAQGDMYSRYFNRVDVPPAPAYEREIAATAAPGAGEAPPPMNGFAQLAAYLRALDEDPALIDETGYFDWWRAERMEDLGEAFLGALYREHPVCSICAAALEKKEARARDAAAGRTRSRGAA</sequence>
<organism evidence="8 9">
    <name type="scientific">Leishmania martiniquensis</name>
    <dbReference type="NCBI Taxonomy" id="1580590"/>
    <lineage>
        <taxon>Eukaryota</taxon>
        <taxon>Discoba</taxon>
        <taxon>Euglenozoa</taxon>
        <taxon>Kinetoplastea</taxon>
        <taxon>Metakinetoplastina</taxon>
        <taxon>Trypanosomatida</taxon>
        <taxon>Trypanosomatidae</taxon>
        <taxon>Leishmaniinae</taxon>
        <taxon>Leishmania</taxon>
    </lineage>
</organism>
<comment type="caution">
    <text evidence="8">The sequence shown here is derived from an EMBL/GenBank/DDBJ whole genome shotgun (WGS) entry which is preliminary data.</text>
</comment>
<dbReference type="EC" id="2.4.1.-" evidence="5"/>
<dbReference type="KEGG" id="lmat:92517239"/>
<feature type="region of interest" description="Disordered" evidence="6">
    <location>
        <begin position="270"/>
        <end position="289"/>
    </location>
</feature>
<dbReference type="Pfam" id="PF00852">
    <property type="entry name" value="Glyco_transf_10"/>
    <property type="match status" value="1"/>
</dbReference>
<keyword evidence="5" id="KW-0472">Membrane</keyword>